<dbReference type="Proteomes" id="UP000254889">
    <property type="component" value="Chromosome"/>
</dbReference>
<dbReference type="InterPro" id="IPR016181">
    <property type="entry name" value="Acyl_CoA_acyltransferase"/>
</dbReference>
<dbReference type="PROSITE" id="PS51186">
    <property type="entry name" value="GNAT"/>
    <property type="match status" value="1"/>
</dbReference>
<keyword evidence="3" id="KW-1185">Reference proteome</keyword>
<dbReference type="OrthoDB" id="9807426at2"/>
<dbReference type="AlphaFoldDB" id="A0A345ZVP7"/>
<gene>
    <name evidence="2" type="ORF">DW352_11010</name>
</gene>
<dbReference type="EMBL" id="CP031417">
    <property type="protein sequence ID" value="AXK80994.1"/>
    <property type="molecule type" value="Genomic_DNA"/>
</dbReference>
<evidence type="ECO:0000313" key="2">
    <source>
        <dbReference type="EMBL" id="AXK80994.1"/>
    </source>
</evidence>
<proteinExistence type="predicted"/>
<dbReference type="InterPro" id="IPR000182">
    <property type="entry name" value="GNAT_dom"/>
</dbReference>
<evidence type="ECO:0000259" key="1">
    <source>
        <dbReference type="PROSITE" id="PS51186"/>
    </source>
</evidence>
<dbReference type="Pfam" id="PF13302">
    <property type="entry name" value="Acetyltransf_3"/>
    <property type="match status" value="1"/>
</dbReference>
<keyword evidence="2" id="KW-0808">Transferase</keyword>
<dbReference type="Gene3D" id="3.40.630.30">
    <property type="match status" value="1"/>
</dbReference>
<reference evidence="2 3" key="1">
    <citation type="submission" date="2018-07" db="EMBL/GenBank/DDBJ databases">
        <authorList>
            <person name="Quirk P.G."/>
            <person name="Krulwich T.A."/>
        </authorList>
    </citation>
    <scope>NUCLEOTIDE SEQUENCE [LARGE SCALE GENOMIC DNA]</scope>
    <source>
        <strain evidence="2 3">CC-BB4</strain>
    </source>
</reference>
<dbReference type="KEGG" id="ptaw:DW352_11010"/>
<accession>A0A345ZVP7</accession>
<dbReference type="GO" id="GO:0016747">
    <property type="term" value="F:acyltransferase activity, transferring groups other than amino-acyl groups"/>
    <property type="evidence" value="ECO:0007669"/>
    <property type="project" value="InterPro"/>
</dbReference>
<evidence type="ECO:0000313" key="3">
    <source>
        <dbReference type="Proteomes" id="UP000254889"/>
    </source>
</evidence>
<organism evidence="2 3">
    <name type="scientific">Pseudolabrys taiwanensis</name>
    <dbReference type="NCBI Taxonomy" id="331696"/>
    <lineage>
        <taxon>Bacteria</taxon>
        <taxon>Pseudomonadati</taxon>
        <taxon>Pseudomonadota</taxon>
        <taxon>Alphaproteobacteria</taxon>
        <taxon>Hyphomicrobiales</taxon>
        <taxon>Xanthobacteraceae</taxon>
        <taxon>Pseudolabrys</taxon>
    </lineage>
</organism>
<protein>
    <submittedName>
        <fullName evidence="2">N-acetyltransferase</fullName>
    </submittedName>
</protein>
<dbReference type="CDD" id="cd04301">
    <property type="entry name" value="NAT_SF"/>
    <property type="match status" value="1"/>
</dbReference>
<dbReference type="SUPFAM" id="SSF55729">
    <property type="entry name" value="Acyl-CoA N-acyltransferases (Nat)"/>
    <property type="match status" value="1"/>
</dbReference>
<name>A0A345ZVP7_9HYPH</name>
<feature type="domain" description="N-acetyltransferase" evidence="1">
    <location>
        <begin position="16"/>
        <end position="168"/>
    </location>
</feature>
<sequence>MGMLSRHVTTIAGDKVFLRPLTVEDATLYPDFLADVTAEDLRLRFFAPMRQVNPDLIDKLIHYDPKRAMAFVAIDDATGKLLGVVRLHDDADGTSGEFAILLRSNLKGHGIGWLLMKHMIVNAKAKGLRAVRGQVMTENSTMLQMCGELGFHAIDDPLERGVKDVTLPLDELPAEAVYFP</sequence>